<name>A0A1B9R2N6_9VIBR</name>
<accession>A0A1B9R2N6</accession>
<evidence type="ECO:0000313" key="2">
    <source>
        <dbReference type="Proteomes" id="UP000093173"/>
    </source>
</evidence>
<reference evidence="2" key="1">
    <citation type="submission" date="2016-06" db="EMBL/GenBank/DDBJ databases">
        <authorList>
            <person name="Hehemann J.-H."/>
            <person name="Arevalo P."/>
            <person name="Datta M.S."/>
            <person name="Polz M.F."/>
        </authorList>
    </citation>
    <scope>NUCLEOTIDE SEQUENCE [LARGE SCALE GENOMIC DNA]</scope>
    <source>
        <strain evidence="2">9CSC122</strain>
    </source>
</reference>
<comment type="caution">
    <text evidence="1">The sequence shown here is derived from an EMBL/GenBank/DDBJ whole genome shotgun (WGS) entry which is preliminary data.</text>
</comment>
<dbReference type="EMBL" id="MAJZ01000225">
    <property type="protein sequence ID" value="OCH78418.1"/>
    <property type="molecule type" value="Genomic_DNA"/>
</dbReference>
<gene>
    <name evidence="1" type="ORF">A6E14_17910</name>
</gene>
<organism evidence="1 2">
    <name type="scientific">Vibrio genomosp. F10</name>
    <dbReference type="NCBI Taxonomy" id="723171"/>
    <lineage>
        <taxon>Bacteria</taxon>
        <taxon>Pseudomonadati</taxon>
        <taxon>Pseudomonadota</taxon>
        <taxon>Gammaproteobacteria</taxon>
        <taxon>Vibrionales</taxon>
        <taxon>Vibrionaceae</taxon>
        <taxon>Vibrio</taxon>
    </lineage>
</organism>
<sequence length="95" mass="11624">MKTQLISVDDLGYKKHNRSYSQRYRMHQHKKDTDPIARDYYRQLAWFEHDILAWFERLTDHHKERVLRYKASSTHIKYQEIDFIATSELGFSFVS</sequence>
<dbReference type="AlphaFoldDB" id="A0A1B9R2N6"/>
<proteinExistence type="predicted"/>
<protein>
    <submittedName>
        <fullName evidence="1">Uncharacterized protein</fullName>
    </submittedName>
</protein>
<keyword evidence="2" id="KW-1185">Reference proteome</keyword>
<dbReference type="Proteomes" id="UP000093173">
    <property type="component" value="Unassembled WGS sequence"/>
</dbReference>
<evidence type="ECO:0000313" key="1">
    <source>
        <dbReference type="EMBL" id="OCH78418.1"/>
    </source>
</evidence>
<dbReference type="RefSeq" id="WP_065576352.1">
    <property type="nucleotide sequence ID" value="NZ_JBNGCH010000225.1"/>
</dbReference>